<dbReference type="AlphaFoldDB" id="A0A100VS52"/>
<accession>A0A100VS52</accession>
<keyword evidence="2" id="KW-0548">Nucleotidyltransferase</keyword>
<name>A0A100VS52_PAEAM</name>
<keyword evidence="2" id="KW-0808">Transferase</keyword>
<evidence type="ECO:0000313" key="3">
    <source>
        <dbReference type="Proteomes" id="UP000069697"/>
    </source>
</evidence>
<gene>
    <name evidence="2" type="ORF">PAHA3_5193</name>
</gene>
<feature type="transmembrane region" description="Helical" evidence="1">
    <location>
        <begin position="14"/>
        <end position="36"/>
    </location>
</feature>
<protein>
    <submittedName>
        <fullName evidence="2">Sulfate adenylyltransferase subunit 2</fullName>
    </submittedName>
</protein>
<evidence type="ECO:0000313" key="2">
    <source>
        <dbReference type="EMBL" id="GAS85072.1"/>
    </source>
</evidence>
<keyword evidence="1" id="KW-0472">Membrane</keyword>
<reference evidence="3" key="2">
    <citation type="submission" date="2016-01" db="EMBL/GenBank/DDBJ databases">
        <title>Draft Genome Sequence of Paenibacillus amylolyticus Heshi-A3 that Was Isolated from Fermented Rice Bran with Aging Salted Mackerel, Which Was Named Heshiko as Traditional Fermented Seafood in Japan.</title>
        <authorList>
            <person name="Akuzawa S."/>
            <person name="Nakagawa J."/>
            <person name="Kanekatsu T."/>
            <person name="Kubota E."/>
            <person name="Ohtake R."/>
            <person name="Suzuki T."/>
            <person name="Kanesaki Y."/>
        </authorList>
    </citation>
    <scope>NUCLEOTIDE SEQUENCE [LARGE SCALE GENOMIC DNA]</scope>
    <source>
        <strain evidence="3">Heshi-A3</strain>
    </source>
</reference>
<dbReference type="Proteomes" id="UP000069697">
    <property type="component" value="Unassembled WGS sequence"/>
</dbReference>
<sequence length="90" mass="10156">MLLPITPVPIKPTFVSPGAFVVFVTVGFLPISLYFAQKFSSTLLYLYVKAFWLARPSRLPLSVKKYEKGINFLYAVQPNGNFLHWKGGFA</sequence>
<proteinExistence type="predicted"/>
<dbReference type="GO" id="GO:0016779">
    <property type="term" value="F:nucleotidyltransferase activity"/>
    <property type="evidence" value="ECO:0007669"/>
    <property type="project" value="UniProtKB-KW"/>
</dbReference>
<comment type="caution">
    <text evidence="2">The sequence shown here is derived from an EMBL/GenBank/DDBJ whole genome shotgun (WGS) entry which is preliminary data.</text>
</comment>
<keyword evidence="1" id="KW-1133">Transmembrane helix</keyword>
<reference evidence="2 3" key="1">
    <citation type="journal article" date="2016" name="Genome Announc.">
        <title>Draft Genome Sequence of Paenibacillus amylolyticus Heshi-A3, Isolated from Fermented Rice Bran in a Japanese Fermented Seafood Dish.</title>
        <authorList>
            <person name="Akuzawa S."/>
            <person name="Nagaoka J."/>
            <person name="Kanekatsu M."/>
            <person name="Kubota E."/>
            <person name="Ohtake R."/>
            <person name="Suzuki T."/>
            <person name="Kanesaki Y."/>
        </authorList>
    </citation>
    <scope>NUCLEOTIDE SEQUENCE [LARGE SCALE GENOMIC DNA]</scope>
    <source>
        <strain evidence="2 3">Heshi-A3</strain>
    </source>
</reference>
<organism evidence="2 3">
    <name type="scientific">Paenibacillus amylolyticus</name>
    <dbReference type="NCBI Taxonomy" id="1451"/>
    <lineage>
        <taxon>Bacteria</taxon>
        <taxon>Bacillati</taxon>
        <taxon>Bacillota</taxon>
        <taxon>Bacilli</taxon>
        <taxon>Bacillales</taxon>
        <taxon>Paenibacillaceae</taxon>
        <taxon>Paenibacillus</taxon>
    </lineage>
</organism>
<keyword evidence="1" id="KW-0812">Transmembrane</keyword>
<dbReference type="EMBL" id="BCNV01000007">
    <property type="protein sequence ID" value="GAS85072.1"/>
    <property type="molecule type" value="Genomic_DNA"/>
</dbReference>
<evidence type="ECO:0000256" key="1">
    <source>
        <dbReference type="SAM" id="Phobius"/>
    </source>
</evidence>